<dbReference type="SMART" id="SM00849">
    <property type="entry name" value="Lactamase_B"/>
    <property type="match status" value="1"/>
</dbReference>
<dbReference type="CDD" id="cd07719">
    <property type="entry name" value="arylsulfatase_AtsA-like_MBL-fold"/>
    <property type="match status" value="1"/>
</dbReference>
<sequence>MTRFLLLAATAFAAMSGAATAQPSAATPTKQDRIILLGTKGGPVVDLERSEPASLLVIGGTPYLIDAGAGTAHQFVAAGFPIGALRTIFITHHHLDHTAGLEPLMSLNWIGTGLRGAKGPPVEIYGPPATEFLVDAALRYLSVSERIFRAGIPSLPQAKTRFVGHDKQPGLIYSDDKVRVTAVENSHFGHKSVGPDGKVDKSYSYRFDTLSGSVVFTGDTGPSDAVAALAKGADILVSEVLPPRVDAAPVDNSGSVRTELAAHMTLEHLTPQEVGKLAAKAGVKKLVLMHIAGFLTPQSTQVVEQEIRANYSGPLIIGKDLQSIDLAK</sequence>
<evidence type="ECO:0000256" key="2">
    <source>
        <dbReference type="SAM" id="SignalP"/>
    </source>
</evidence>
<feature type="chain" id="PRO_5013281425" evidence="2">
    <location>
        <begin position="22"/>
        <end position="328"/>
    </location>
</feature>
<dbReference type="Gene3D" id="3.60.15.10">
    <property type="entry name" value="Ribonuclease Z/Hydroxyacylglutathione hydrolase-like"/>
    <property type="match status" value="1"/>
</dbReference>
<organism evidence="4 5">
    <name type="scientific">Sphingobium xenophagum</name>
    <dbReference type="NCBI Taxonomy" id="121428"/>
    <lineage>
        <taxon>Bacteria</taxon>
        <taxon>Pseudomonadati</taxon>
        <taxon>Pseudomonadota</taxon>
        <taxon>Alphaproteobacteria</taxon>
        <taxon>Sphingomonadales</taxon>
        <taxon>Sphingomonadaceae</taxon>
        <taxon>Sphingobium</taxon>
    </lineage>
</organism>
<dbReference type="InterPro" id="IPR001279">
    <property type="entry name" value="Metallo-B-lactamas"/>
</dbReference>
<evidence type="ECO:0000256" key="1">
    <source>
        <dbReference type="ARBA" id="ARBA00022801"/>
    </source>
</evidence>
<dbReference type="Pfam" id="PF12706">
    <property type="entry name" value="Lactamase_B_2"/>
    <property type="match status" value="1"/>
</dbReference>
<evidence type="ECO:0000313" key="4">
    <source>
        <dbReference type="EMBL" id="ASY46117.1"/>
    </source>
</evidence>
<dbReference type="Proteomes" id="UP000217141">
    <property type="component" value="Chromosome II"/>
</dbReference>
<dbReference type="InterPro" id="IPR036866">
    <property type="entry name" value="RibonucZ/Hydroxyglut_hydro"/>
</dbReference>
<accession>A0A249MY73</accession>
<dbReference type="PANTHER" id="PTHR46018:SF2">
    <property type="entry name" value="ZINC PHOSPHODIESTERASE ELAC PROTEIN 1"/>
    <property type="match status" value="1"/>
</dbReference>
<dbReference type="RefSeq" id="WP_017181883.1">
    <property type="nucleotide sequence ID" value="NZ_CP022746.1"/>
</dbReference>
<keyword evidence="1 4" id="KW-0378">Hydrolase</keyword>
<proteinExistence type="predicted"/>
<dbReference type="InterPro" id="IPR044094">
    <property type="entry name" value="AtsA-like_MBL-fold"/>
</dbReference>
<evidence type="ECO:0000259" key="3">
    <source>
        <dbReference type="SMART" id="SM00849"/>
    </source>
</evidence>
<dbReference type="GO" id="GO:0042781">
    <property type="term" value="F:3'-tRNA processing endoribonuclease activity"/>
    <property type="evidence" value="ECO:0007669"/>
    <property type="project" value="TreeGrafter"/>
</dbReference>
<dbReference type="KEGG" id="shyd:CJD35_16610"/>
<evidence type="ECO:0000313" key="5">
    <source>
        <dbReference type="Proteomes" id="UP000217141"/>
    </source>
</evidence>
<dbReference type="PANTHER" id="PTHR46018">
    <property type="entry name" value="ZINC PHOSPHODIESTERASE ELAC PROTEIN 1"/>
    <property type="match status" value="1"/>
</dbReference>
<feature type="domain" description="Metallo-beta-lactamase" evidence="3">
    <location>
        <begin position="50"/>
        <end position="244"/>
    </location>
</feature>
<reference evidence="4 5" key="1">
    <citation type="submission" date="2017-08" db="EMBL/GenBank/DDBJ databases">
        <title>Whole Genome Sequence of Sphingobium hydrophobicum C1: Insights into Adaption to the Electronic-waste Contaminated Sediment.</title>
        <authorList>
            <person name="Song D."/>
            <person name="Chen X."/>
            <person name="Xu M."/>
        </authorList>
    </citation>
    <scope>NUCLEOTIDE SEQUENCE [LARGE SCALE GENOMIC DNA]</scope>
    <source>
        <strain evidence="4 5">C1</strain>
    </source>
</reference>
<keyword evidence="2" id="KW-0732">Signal</keyword>
<dbReference type="AlphaFoldDB" id="A0A249MY73"/>
<protein>
    <submittedName>
        <fullName evidence="4">MBL fold metallo-hydrolase</fullName>
    </submittedName>
</protein>
<name>A0A249MY73_SPHXE</name>
<feature type="signal peptide" evidence="2">
    <location>
        <begin position="1"/>
        <end position="21"/>
    </location>
</feature>
<dbReference type="EMBL" id="CP022746">
    <property type="protein sequence ID" value="ASY46117.1"/>
    <property type="molecule type" value="Genomic_DNA"/>
</dbReference>
<gene>
    <name evidence="4" type="ORF">CJD35_16610</name>
</gene>
<dbReference type="SUPFAM" id="SSF56281">
    <property type="entry name" value="Metallo-hydrolase/oxidoreductase"/>
    <property type="match status" value="1"/>
</dbReference>